<evidence type="ECO:0000256" key="1">
    <source>
        <dbReference type="ARBA" id="ARBA00022737"/>
    </source>
</evidence>
<dbReference type="InterPro" id="IPR036770">
    <property type="entry name" value="Ankyrin_rpt-contain_sf"/>
</dbReference>
<evidence type="ECO:0000259" key="6">
    <source>
        <dbReference type="Pfam" id="PF25877"/>
    </source>
</evidence>
<sequence length="581" mass="66029">MNTPAELSFEEILKFMLAHNGKVTNHDLVKHFKVFLMNPNMRDEARNTFKKHVNTLAIIKTQNNEKWLILKKKYFPSNSKENEIETKAAEPVTQLTEESVEETPEKPPARPPLPLLNQDFNMLGSILPAQDPIVEEPVYQKSPVGTPQNTSQESLIEDVPPKVHPRRKSEKNLMEKSTRNINTSPQISTNKTIEMIETPSLTSSQSDSMLVDSEQKISVKERKQMFNRMASESDVLKSNKSGNNTSSLDEEDRASLDHKETEPLDTKQKQWILYAARGDYHVLAKMCKENSKLVKTKDPFTVGIVIFGFSIINNNICFLFHVRSAFLDNQYTAMHWACKRGDENLVKLLAGMHRHTVNERSGYTPLHIAMQFRRENVYRLLVEVYNADPNVRDWSGKKPRHYLVHMDTSLSPGSYRSLERNSQHQTLPSPSIQISPYIPQYLYAYSKKEGFLRIGSLNVRVKKTTEAFSNFLGVGATRSSAYVPKSARERELDRRSDDSDQLKSWGSADNIQKEDKMLPPINSKVRRRGASGRRGVASHSRSTPSTPDQPRAQIGVDNGDSDSDTAAGFHSAWRQQRASQS</sequence>
<evidence type="ECO:0000256" key="3">
    <source>
        <dbReference type="ARBA" id="ARBA00038122"/>
    </source>
</evidence>
<dbReference type="InterPro" id="IPR058889">
    <property type="entry name" value="WHD_SOWAHA-C"/>
</dbReference>
<dbReference type="Pfam" id="PF12796">
    <property type="entry name" value="Ank_2"/>
    <property type="match status" value="1"/>
</dbReference>
<dbReference type="EMBL" id="CALOZG010000087">
    <property type="protein sequence ID" value="CAH4038493.1"/>
    <property type="molecule type" value="Genomic_DNA"/>
</dbReference>
<dbReference type="Proteomes" id="UP001152562">
    <property type="component" value="Unassembled WGS sequence"/>
</dbReference>
<evidence type="ECO:0000313" key="7">
    <source>
        <dbReference type="EMBL" id="CAH4038493.1"/>
    </source>
</evidence>
<feature type="compositionally biased region" description="Basic and acidic residues" evidence="5">
    <location>
        <begin position="486"/>
        <end position="501"/>
    </location>
</feature>
<feature type="compositionally biased region" description="Polar residues" evidence="5">
    <location>
        <begin position="143"/>
        <end position="154"/>
    </location>
</feature>
<evidence type="ECO:0000256" key="5">
    <source>
        <dbReference type="SAM" id="MobiDB-lite"/>
    </source>
</evidence>
<evidence type="ECO:0000256" key="4">
    <source>
        <dbReference type="PROSITE-ProRule" id="PRU00023"/>
    </source>
</evidence>
<dbReference type="InterPro" id="IPR002110">
    <property type="entry name" value="Ankyrin_rpt"/>
</dbReference>
<feature type="region of interest" description="Disordered" evidence="5">
    <location>
        <begin position="82"/>
        <end position="112"/>
    </location>
</feature>
<feature type="compositionally biased region" description="Polar residues" evidence="5">
    <location>
        <begin position="236"/>
        <end position="247"/>
    </location>
</feature>
<evidence type="ECO:0000313" key="8">
    <source>
        <dbReference type="Proteomes" id="UP001152562"/>
    </source>
</evidence>
<feature type="domain" description="SOWAHA-C winged helix-turn-helix" evidence="6">
    <location>
        <begin position="6"/>
        <end position="87"/>
    </location>
</feature>
<dbReference type="PANTHER" id="PTHR14491:SF7">
    <property type="entry name" value="SOSONDOWAH, ISOFORM G"/>
    <property type="match status" value="1"/>
</dbReference>
<dbReference type="Pfam" id="PF25877">
    <property type="entry name" value="WHD_SOWAH"/>
    <property type="match status" value="1"/>
</dbReference>
<feature type="compositionally biased region" description="Basic and acidic residues" evidence="5">
    <location>
        <begin position="253"/>
        <end position="262"/>
    </location>
</feature>
<feature type="compositionally biased region" description="Low complexity" evidence="5">
    <location>
        <begin position="533"/>
        <end position="542"/>
    </location>
</feature>
<organism evidence="7 8">
    <name type="scientific">Pieris brassicae</name>
    <name type="common">White butterfly</name>
    <name type="synonym">Large white butterfly</name>
    <dbReference type="NCBI Taxonomy" id="7116"/>
    <lineage>
        <taxon>Eukaryota</taxon>
        <taxon>Metazoa</taxon>
        <taxon>Ecdysozoa</taxon>
        <taxon>Arthropoda</taxon>
        <taxon>Hexapoda</taxon>
        <taxon>Insecta</taxon>
        <taxon>Pterygota</taxon>
        <taxon>Neoptera</taxon>
        <taxon>Endopterygota</taxon>
        <taxon>Lepidoptera</taxon>
        <taxon>Glossata</taxon>
        <taxon>Ditrysia</taxon>
        <taxon>Papilionoidea</taxon>
        <taxon>Pieridae</taxon>
        <taxon>Pierinae</taxon>
        <taxon>Pieris</taxon>
    </lineage>
</organism>
<protein>
    <recommendedName>
        <fullName evidence="6">SOWAHA-C winged helix-turn-helix domain-containing protein</fullName>
    </recommendedName>
</protein>
<keyword evidence="2 4" id="KW-0040">ANK repeat</keyword>
<dbReference type="SUPFAM" id="SSF48403">
    <property type="entry name" value="Ankyrin repeat"/>
    <property type="match status" value="1"/>
</dbReference>
<reference evidence="7" key="1">
    <citation type="submission" date="2022-05" db="EMBL/GenBank/DDBJ databases">
        <authorList>
            <person name="Okamura Y."/>
        </authorList>
    </citation>
    <scope>NUCLEOTIDE SEQUENCE</scope>
</reference>
<proteinExistence type="inferred from homology"/>
<dbReference type="AlphaFoldDB" id="A0A9P0TVA4"/>
<dbReference type="SMART" id="SM00248">
    <property type="entry name" value="ANK"/>
    <property type="match status" value="2"/>
</dbReference>
<keyword evidence="1" id="KW-0677">Repeat</keyword>
<feature type="compositionally biased region" description="Polar residues" evidence="5">
    <location>
        <begin position="179"/>
        <end position="192"/>
    </location>
</feature>
<dbReference type="PROSITE" id="PS50297">
    <property type="entry name" value="ANK_REP_REGION"/>
    <property type="match status" value="1"/>
</dbReference>
<evidence type="ECO:0000256" key="2">
    <source>
        <dbReference type="ARBA" id="ARBA00023043"/>
    </source>
</evidence>
<dbReference type="Gene3D" id="1.25.40.20">
    <property type="entry name" value="Ankyrin repeat-containing domain"/>
    <property type="match status" value="1"/>
</dbReference>
<feature type="region of interest" description="Disordered" evidence="5">
    <location>
        <begin position="230"/>
        <end position="262"/>
    </location>
</feature>
<name>A0A9P0TVA4_PIEBR</name>
<keyword evidence="8" id="KW-1185">Reference proteome</keyword>
<feature type="region of interest" description="Disordered" evidence="5">
    <location>
        <begin position="482"/>
        <end position="581"/>
    </location>
</feature>
<feature type="repeat" description="ANK" evidence="4">
    <location>
        <begin position="361"/>
        <end position="383"/>
    </location>
</feature>
<accession>A0A9P0TVA4</accession>
<comment type="similarity">
    <text evidence="3">Belongs to the SOWAH family.</text>
</comment>
<feature type="region of interest" description="Disordered" evidence="5">
    <location>
        <begin position="141"/>
        <end position="193"/>
    </location>
</feature>
<dbReference type="PROSITE" id="PS50088">
    <property type="entry name" value="ANK_REPEAT"/>
    <property type="match status" value="1"/>
</dbReference>
<dbReference type="PANTHER" id="PTHR14491">
    <property type="entry name" value="SOSONDOWAH, ISOFORM G"/>
    <property type="match status" value="1"/>
</dbReference>
<gene>
    <name evidence="7" type="ORF">PIBRA_LOCUS14050</name>
</gene>
<comment type="caution">
    <text evidence="7">The sequence shown here is derived from an EMBL/GenBank/DDBJ whole genome shotgun (WGS) entry which is preliminary data.</text>
</comment>